<dbReference type="Gene3D" id="3.40.50.12160">
    <property type="entry name" value="Methylthiotransferase, N-terminal domain"/>
    <property type="match status" value="1"/>
</dbReference>
<dbReference type="PROSITE" id="PS51918">
    <property type="entry name" value="RADICAL_SAM"/>
    <property type="match status" value="1"/>
</dbReference>
<keyword evidence="11" id="KW-1185">Reference proteome</keyword>
<name>A0A1I3IT95_9HYPH</name>
<evidence type="ECO:0000256" key="2">
    <source>
        <dbReference type="ARBA" id="ARBA00022485"/>
    </source>
</evidence>
<evidence type="ECO:0000313" key="10">
    <source>
        <dbReference type="EMBL" id="SFI51176.1"/>
    </source>
</evidence>
<keyword evidence="4" id="KW-0949">S-adenosyl-L-methionine</keyword>
<evidence type="ECO:0000256" key="7">
    <source>
        <dbReference type="ARBA" id="ARBA00023014"/>
    </source>
</evidence>
<dbReference type="Pfam" id="PF00919">
    <property type="entry name" value="UPF0004"/>
    <property type="match status" value="1"/>
</dbReference>
<evidence type="ECO:0000256" key="1">
    <source>
        <dbReference type="ARBA" id="ARBA00001966"/>
    </source>
</evidence>
<dbReference type="InterPro" id="IPR020612">
    <property type="entry name" value="Methylthiotransferase_CS"/>
</dbReference>
<dbReference type="InterPro" id="IPR006638">
    <property type="entry name" value="Elp3/MiaA/NifB-like_rSAM"/>
</dbReference>
<keyword evidence="5" id="KW-0479">Metal-binding</keyword>
<dbReference type="EMBL" id="FORF01000003">
    <property type="protein sequence ID" value="SFI51176.1"/>
    <property type="molecule type" value="Genomic_DNA"/>
</dbReference>
<dbReference type="Gene3D" id="3.80.30.20">
    <property type="entry name" value="tm_1862 like domain"/>
    <property type="match status" value="1"/>
</dbReference>
<dbReference type="Pfam" id="PF04055">
    <property type="entry name" value="Radical_SAM"/>
    <property type="match status" value="1"/>
</dbReference>
<evidence type="ECO:0000259" key="9">
    <source>
        <dbReference type="PROSITE" id="PS51918"/>
    </source>
</evidence>
<dbReference type="NCBIfam" id="TIGR01579">
    <property type="entry name" value="MiaB-like-C"/>
    <property type="match status" value="1"/>
</dbReference>
<dbReference type="GO" id="GO:0051539">
    <property type="term" value="F:4 iron, 4 sulfur cluster binding"/>
    <property type="evidence" value="ECO:0007669"/>
    <property type="project" value="UniProtKB-KW"/>
</dbReference>
<dbReference type="SMART" id="SM00729">
    <property type="entry name" value="Elp3"/>
    <property type="match status" value="1"/>
</dbReference>
<evidence type="ECO:0000256" key="6">
    <source>
        <dbReference type="ARBA" id="ARBA00023004"/>
    </source>
</evidence>
<dbReference type="SUPFAM" id="SSF102114">
    <property type="entry name" value="Radical SAM enzymes"/>
    <property type="match status" value="1"/>
</dbReference>
<gene>
    <name evidence="10" type="ORF">SAMN03080618_00642</name>
</gene>
<keyword evidence="6" id="KW-0408">Iron</keyword>
<dbReference type="PANTHER" id="PTHR11918">
    <property type="entry name" value="RADICAL SAM PROTEINS"/>
    <property type="match status" value="1"/>
</dbReference>
<dbReference type="InterPro" id="IPR058240">
    <property type="entry name" value="rSAM_sf"/>
</dbReference>
<dbReference type="InterPro" id="IPR005839">
    <property type="entry name" value="Methylthiotransferase"/>
</dbReference>
<dbReference type="GO" id="GO:0046872">
    <property type="term" value="F:metal ion binding"/>
    <property type="evidence" value="ECO:0007669"/>
    <property type="project" value="UniProtKB-KW"/>
</dbReference>
<dbReference type="GO" id="GO:0035598">
    <property type="term" value="F:tRNA (N(6)-L-threonylcarbamoyladenosine(37)-C(2))-methylthiotransferase activity"/>
    <property type="evidence" value="ECO:0007669"/>
    <property type="project" value="TreeGrafter"/>
</dbReference>
<feature type="domain" description="Radical SAM core" evidence="9">
    <location>
        <begin position="140"/>
        <end position="373"/>
    </location>
</feature>
<dbReference type="PROSITE" id="PS51449">
    <property type="entry name" value="MTTASE_N"/>
    <property type="match status" value="1"/>
</dbReference>
<dbReference type="NCBIfam" id="TIGR00089">
    <property type="entry name" value="MiaB/RimO family radical SAM methylthiotransferase"/>
    <property type="match status" value="1"/>
</dbReference>
<dbReference type="InterPro" id="IPR007197">
    <property type="entry name" value="rSAM"/>
</dbReference>
<dbReference type="InterPro" id="IPR023404">
    <property type="entry name" value="rSAM_horseshoe"/>
</dbReference>
<dbReference type="PROSITE" id="PS01278">
    <property type="entry name" value="MTTASE_RADICAL"/>
    <property type="match status" value="1"/>
</dbReference>
<evidence type="ECO:0000259" key="8">
    <source>
        <dbReference type="PROSITE" id="PS51449"/>
    </source>
</evidence>
<organism evidence="10 11">
    <name type="scientific">Aquamicrobium aerolatum DSM 21857</name>
    <dbReference type="NCBI Taxonomy" id="1121003"/>
    <lineage>
        <taxon>Bacteria</taxon>
        <taxon>Pseudomonadati</taxon>
        <taxon>Pseudomonadota</taxon>
        <taxon>Alphaproteobacteria</taxon>
        <taxon>Hyphomicrobiales</taxon>
        <taxon>Phyllobacteriaceae</taxon>
        <taxon>Aerobium</taxon>
    </lineage>
</organism>
<reference evidence="11" key="1">
    <citation type="submission" date="2016-10" db="EMBL/GenBank/DDBJ databases">
        <authorList>
            <person name="Varghese N."/>
            <person name="Submissions S."/>
        </authorList>
    </citation>
    <scope>NUCLEOTIDE SEQUENCE [LARGE SCALE GENOMIC DNA]</scope>
    <source>
        <strain evidence="11">DSM 21857</strain>
    </source>
</reference>
<dbReference type="Proteomes" id="UP000242763">
    <property type="component" value="Unassembled WGS sequence"/>
</dbReference>
<sequence>MSESKGIDIVTFGCRLNAYESEVMRREASAAGLGELNGGAIIVNTCAVTGEAVRQARQAIRKARRDNPDARIIVTGCAAQTDPDSFAAMGEVDLVLGNEEKLKSHNYRALPDFGVNDFEKARVNDIMSVTETASHMVDSLEGRARAFVQVQNGCDHRCTFCIIPYGRGNSRSVPMGAVVDQVKRLVGNGYCEVVLTGVDMTSFGADLPGAPRLGRLVTTILRQVPDLARLRLSSIDSIEADDELMAAIAGEKRLMPHLHLSLQAGDDMILKRMKRRHLRDDSIRFCADVRAARPDIVFGADIIAGFPTETDAMFENSLRIVEECGLTHLHVFPFSPREGTPAARMPQLDRALVKERAARLRAAGDVAYRKHLDSLAGTSQRILIEREGLGRTEGFTLTALDAGKPGEIVDAVITHHDGERLIARQAAVRAA</sequence>
<keyword evidence="7" id="KW-0411">Iron-sulfur</keyword>
<dbReference type="SFLD" id="SFLDG01082">
    <property type="entry name" value="B12-binding_domain_containing"/>
    <property type="match status" value="1"/>
</dbReference>
<evidence type="ECO:0000256" key="3">
    <source>
        <dbReference type="ARBA" id="ARBA00022679"/>
    </source>
</evidence>
<dbReference type="InterPro" id="IPR006467">
    <property type="entry name" value="MiaB-like_bact"/>
</dbReference>
<evidence type="ECO:0000313" key="11">
    <source>
        <dbReference type="Proteomes" id="UP000242763"/>
    </source>
</evidence>
<proteinExistence type="predicted"/>
<comment type="cofactor">
    <cofactor evidence="1">
        <name>[4Fe-4S] cluster</name>
        <dbReference type="ChEBI" id="CHEBI:49883"/>
    </cofactor>
</comment>
<dbReference type="STRING" id="1121003.SAMN03080618_00642"/>
<evidence type="ECO:0000256" key="4">
    <source>
        <dbReference type="ARBA" id="ARBA00022691"/>
    </source>
</evidence>
<dbReference type="SFLD" id="SFLDS00029">
    <property type="entry name" value="Radical_SAM"/>
    <property type="match status" value="1"/>
</dbReference>
<dbReference type="InterPro" id="IPR013848">
    <property type="entry name" value="Methylthiotransferase_N"/>
</dbReference>
<keyword evidence="3 10" id="KW-0808">Transferase</keyword>
<dbReference type="CDD" id="cd01335">
    <property type="entry name" value="Radical_SAM"/>
    <property type="match status" value="1"/>
</dbReference>
<evidence type="ECO:0000256" key="5">
    <source>
        <dbReference type="ARBA" id="ARBA00022723"/>
    </source>
</evidence>
<dbReference type="InterPro" id="IPR038135">
    <property type="entry name" value="Methylthiotransferase_N_sf"/>
</dbReference>
<keyword evidence="2" id="KW-0004">4Fe-4S</keyword>
<dbReference type="OrthoDB" id="9805215at2"/>
<protein>
    <submittedName>
        <fullName evidence="10">Threonylcarbamoyladenosine tRNA methylthiotransferase MtaB</fullName>
    </submittedName>
</protein>
<dbReference type="AlphaFoldDB" id="A0A1I3IT95"/>
<feature type="domain" description="MTTase N-terminal" evidence="8">
    <location>
        <begin position="5"/>
        <end position="111"/>
    </location>
</feature>
<accession>A0A1I3IT95</accession>
<dbReference type="PANTHER" id="PTHR11918:SF45">
    <property type="entry name" value="THREONYLCARBAMOYLADENOSINE TRNA METHYLTHIOTRANSFERASE"/>
    <property type="match status" value="1"/>
</dbReference>
<dbReference type="RefSeq" id="WP_091518533.1">
    <property type="nucleotide sequence ID" value="NZ_FORF01000003.1"/>
</dbReference>